<keyword evidence="1" id="KW-0732">Signal</keyword>
<dbReference type="EMBL" id="MU006567">
    <property type="protein sequence ID" value="KAF2749005.1"/>
    <property type="molecule type" value="Genomic_DNA"/>
</dbReference>
<evidence type="ECO:0000256" key="1">
    <source>
        <dbReference type="SAM" id="SignalP"/>
    </source>
</evidence>
<keyword evidence="3" id="KW-1185">Reference proteome</keyword>
<evidence type="ECO:0000313" key="3">
    <source>
        <dbReference type="Proteomes" id="UP000799440"/>
    </source>
</evidence>
<feature type="signal peptide" evidence="1">
    <location>
        <begin position="1"/>
        <end position="18"/>
    </location>
</feature>
<sequence>MFLWNSIVIFVTSFGSLSAPGPYRIHSNCIHVSAPVFRTVVRYMIWVRRGYGNWRGCGWQGRGGSSSLYLLQTS</sequence>
<evidence type="ECO:0000313" key="2">
    <source>
        <dbReference type="EMBL" id="KAF2749005.1"/>
    </source>
</evidence>
<reference evidence="2" key="1">
    <citation type="journal article" date="2020" name="Stud. Mycol.">
        <title>101 Dothideomycetes genomes: a test case for predicting lifestyles and emergence of pathogens.</title>
        <authorList>
            <person name="Haridas S."/>
            <person name="Albert R."/>
            <person name="Binder M."/>
            <person name="Bloem J."/>
            <person name="Labutti K."/>
            <person name="Salamov A."/>
            <person name="Andreopoulos B."/>
            <person name="Baker S."/>
            <person name="Barry K."/>
            <person name="Bills G."/>
            <person name="Bluhm B."/>
            <person name="Cannon C."/>
            <person name="Castanera R."/>
            <person name="Culley D."/>
            <person name="Daum C."/>
            <person name="Ezra D."/>
            <person name="Gonzalez J."/>
            <person name="Henrissat B."/>
            <person name="Kuo A."/>
            <person name="Liang C."/>
            <person name="Lipzen A."/>
            <person name="Lutzoni F."/>
            <person name="Magnuson J."/>
            <person name="Mondo S."/>
            <person name="Nolan M."/>
            <person name="Ohm R."/>
            <person name="Pangilinan J."/>
            <person name="Park H.-J."/>
            <person name="Ramirez L."/>
            <person name="Alfaro M."/>
            <person name="Sun H."/>
            <person name="Tritt A."/>
            <person name="Yoshinaga Y."/>
            <person name="Zwiers L.-H."/>
            <person name="Turgeon B."/>
            <person name="Goodwin S."/>
            <person name="Spatafora J."/>
            <person name="Crous P."/>
            <person name="Grigoriev I."/>
        </authorList>
    </citation>
    <scope>NUCLEOTIDE SEQUENCE</scope>
    <source>
        <strain evidence="2">CBS 119925</strain>
    </source>
</reference>
<feature type="chain" id="PRO_5025435795" description="Secreted protein" evidence="1">
    <location>
        <begin position="19"/>
        <end position="74"/>
    </location>
</feature>
<dbReference type="AlphaFoldDB" id="A0A6A6VEJ9"/>
<proteinExistence type="predicted"/>
<gene>
    <name evidence="2" type="ORF">M011DRAFT_321514</name>
</gene>
<evidence type="ECO:0008006" key="4">
    <source>
        <dbReference type="Google" id="ProtNLM"/>
    </source>
</evidence>
<organism evidence="2 3">
    <name type="scientific">Sporormia fimetaria CBS 119925</name>
    <dbReference type="NCBI Taxonomy" id="1340428"/>
    <lineage>
        <taxon>Eukaryota</taxon>
        <taxon>Fungi</taxon>
        <taxon>Dikarya</taxon>
        <taxon>Ascomycota</taxon>
        <taxon>Pezizomycotina</taxon>
        <taxon>Dothideomycetes</taxon>
        <taxon>Pleosporomycetidae</taxon>
        <taxon>Pleosporales</taxon>
        <taxon>Sporormiaceae</taxon>
        <taxon>Sporormia</taxon>
    </lineage>
</organism>
<dbReference type="Proteomes" id="UP000799440">
    <property type="component" value="Unassembled WGS sequence"/>
</dbReference>
<name>A0A6A6VEJ9_9PLEO</name>
<protein>
    <recommendedName>
        <fullName evidence="4">Secreted protein</fullName>
    </recommendedName>
</protein>
<accession>A0A6A6VEJ9</accession>